<dbReference type="InterPro" id="IPR012890">
    <property type="entry name" value="GCFC2-like"/>
</dbReference>
<dbReference type="GO" id="GO:0003677">
    <property type="term" value="F:DNA binding"/>
    <property type="evidence" value="ECO:0007669"/>
    <property type="project" value="InterPro"/>
</dbReference>
<dbReference type="Pfam" id="PF07842">
    <property type="entry name" value="GCFC"/>
    <property type="match status" value="1"/>
</dbReference>
<feature type="transmembrane region" description="Helical" evidence="6">
    <location>
        <begin position="1104"/>
        <end position="1127"/>
    </location>
</feature>
<feature type="coiled-coil region" evidence="4">
    <location>
        <begin position="475"/>
        <end position="502"/>
    </location>
</feature>
<dbReference type="Pfam" id="PF26585">
    <property type="entry name" value="STX17_N"/>
    <property type="match status" value="1"/>
</dbReference>
<evidence type="ECO:0000313" key="9">
    <source>
        <dbReference type="Proteomes" id="UP000276991"/>
    </source>
</evidence>
<dbReference type="SUPFAM" id="SSF58038">
    <property type="entry name" value="SNARE fusion complex"/>
    <property type="match status" value="1"/>
</dbReference>
<evidence type="ECO:0000256" key="6">
    <source>
        <dbReference type="SAM" id="Phobius"/>
    </source>
</evidence>
<feature type="compositionally biased region" description="Basic residues" evidence="5">
    <location>
        <begin position="1"/>
        <end position="11"/>
    </location>
</feature>
<evidence type="ECO:0000256" key="1">
    <source>
        <dbReference type="ARBA" id="ARBA00004123"/>
    </source>
</evidence>
<keyword evidence="6" id="KW-0472">Membrane</keyword>
<feature type="coiled-coil region" evidence="4">
    <location>
        <begin position="336"/>
        <end position="370"/>
    </location>
</feature>
<dbReference type="Proteomes" id="UP000276991">
    <property type="component" value="Unassembled WGS sequence"/>
</dbReference>
<feature type="compositionally biased region" description="Basic and acidic residues" evidence="5">
    <location>
        <begin position="556"/>
        <end position="568"/>
    </location>
</feature>
<keyword evidence="9" id="KW-1185">Reference proteome</keyword>
<feature type="region of interest" description="Disordered" evidence="5">
    <location>
        <begin position="294"/>
        <end position="319"/>
    </location>
</feature>
<comment type="subcellular location">
    <subcellularLocation>
        <location evidence="1">Nucleus</location>
    </subcellularLocation>
</comment>
<keyword evidence="6" id="KW-1133">Transmembrane helix</keyword>
<keyword evidence="3" id="KW-0539">Nucleus</keyword>
<dbReference type="EMBL" id="UPTC01000065">
    <property type="protein sequence ID" value="VBB26053.1"/>
    <property type="molecule type" value="Genomic_DNA"/>
</dbReference>
<dbReference type="InterPro" id="IPR059001">
    <property type="entry name" value="STX17_N"/>
</dbReference>
<dbReference type="SMART" id="SM00397">
    <property type="entry name" value="t_SNARE"/>
    <property type="match status" value="1"/>
</dbReference>
<sequence>MFRKTKTRSNLRQRVLSDDDDDGGGGSESGGAGSGISTASTIRGTSISGTVKQQQQQHAEKVNKAEENQELQAGVASRLGKVLSNPPGACRFTEAGINICFVMSEDFRICNRHGSDDITDFKIKRKDPNKRLDKLTKKAKLRQKMDDEITEQETKIVVKQIKQEVRIDEPSARNINTYNSQQLKTKNEPEEDLEQDSVIRSKFPSAFRGEIPDAKTVYEARKKREKMRLVGSNGQIPLDDVQRLKDKSVARSRLIREDENDLSDEDPESGRFYSLKSLAADDDERRRSEHMNFLAHEGGESDGDHEQSDEEVTRWEREQMKKGVSSHKVIFMALGRAVLKREIARITVVVEMLERERAKMEAMMKAIRSSMELPPENREQLPMEMDIDFSETDVLSVSHAGRVSGQTTVVTLREVLSKLQQRKKDGKESLNAREAEFEKINMQIQENKEMIGKLEMEEPQIRERFQVYQDMRAYARDLLECLSEKIDEVKDLENRMAEILDGRARRLRTRRRNDVHDMYDECSAAAAGRPLHQRAPEITQRAAEREARRSRRRRMRENTLEGVSHEEGLSTDDEETNSEIVACQQSIDEIRAAANTVFVDALDDFCRIDRILSRFIDWLAHDEESFTNAYIHLCIPKLISLFIRLELIDWGPLENDSRPVNSMRWYEDLITCAASSSNINVEHPVVVSLVPLCIERVVLWKITDLIRERWDPLSQHQCRNLGFLLSQLIDECPTLVPSSRPVQKLLQTICLRAHDAIDEDLFVPIYSKQAVENAATGCKAFLDRQTWTSVKLIRCLSYLSVVLSEEKMRELVLDGIINRMMPALQCAVISDQSMIRKCRALMKLVPTAWRDNSTHIALRNFNDLLGKVAEEHKNNRIMDWSRAVVIIERFDRMTRVNLCELQLLLLNIDETNSLLDSTSKRDVSQKIDQLLDSLQQVLNVRSHLSIIDRERFDIHIEPIRVQIQRVINAVDRIVTTKTLEKKNIYDDLYEKSLLQERTEAYGLQEEKQKMRNSLFLQAKEAKMNAIEIKKLSCDIKDLNEMMMQLAQLVHTQHEVVDSIEEHVEKAQTDVHKAHKNLKKAQVAQTVKYPVIAATVGSIAVGSPVGFVAGSTVAGIFAAFGGAIAGVCSGKYFRQKVQETANRANGN</sequence>
<dbReference type="GO" id="GO:0005634">
    <property type="term" value="C:nucleus"/>
    <property type="evidence" value="ECO:0007669"/>
    <property type="project" value="UniProtKB-SubCell"/>
</dbReference>
<organism evidence="8 9">
    <name type="scientific">Acanthocheilonema viteae</name>
    <name type="common">Filarial nematode worm</name>
    <name type="synonym">Dipetalonema viteae</name>
    <dbReference type="NCBI Taxonomy" id="6277"/>
    <lineage>
        <taxon>Eukaryota</taxon>
        <taxon>Metazoa</taxon>
        <taxon>Ecdysozoa</taxon>
        <taxon>Nematoda</taxon>
        <taxon>Chromadorea</taxon>
        <taxon>Rhabditida</taxon>
        <taxon>Spirurina</taxon>
        <taxon>Spiruromorpha</taxon>
        <taxon>Filarioidea</taxon>
        <taxon>Onchocercidae</taxon>
        <taxon>Acanthocheilonema</taxon>
    </lineage>
</organism>
<evidence type="ECO:0000313" key="8">
    <source>
        <dbReference type="EMBL" id="VBB26053.1"/>
    </source>
</evidence>
<dbReference type="InterPro" id="IPR022783">
    <property type="entry name" value="GCFC_dom"/>
</dbReference>
<feature type="region of interest" description="Disordered" evidence="5">
    <location>
        <begin position="1"/>
        <end position="67"/>
    </location>
</feature>
<dbReference type="Gene3D" id="1.20.5.110">
    <property type="match status" value="1"/>
</dbReference>
<evidence type="ECO:0000259" key="7">
    <source>
        <dbReference type="PROSITE" id="PS50192"/>
    </source>
</evidence>
<gene>
    <name evidence="8" type="ORF">NAV_LOCUS883</name>
</gene>
<dbReference type="STRING" id="6277.A0A498S5R8"/>
<dbReference type="PANTHER" id="PTHR12214">
    <property type="entry name" value="GC-RICH SEQUENCE DNA-BINDING FACTOR"/>
    <property type="match status" value="1"/>
</dbReference>
<feature type="compositionally biased region" description="Polar residues" evidence="5">
    <location>
        <begin position="38"/>
        <end position="57"/>
    </location>
</feature>
<feature type="compositionally biased region" description="Basic and acidic residues" evidence="5">
    <location>
        <begin position="58"/>
        <end position="67"/>
    </location>
</feature>
<dbReference type="AlphaFoldDB" id="A0A498S5R8"/>
<feature type="domain" description="T-SNARE coiled-coil homology" evidence="7">
    <location>
        <begin position="1027"/>
        <end position="1080"/>
    </location>
</feature>
<feature type="compositionally biased region" description="Basic and acidic residues" evidence="5">
    <location>
        <begin position="297"/>
        <end position="319"/>
    </location>
</feature>
<dbReference type="GO" id="GO:0000398">
    <property type="term" value="P:mRNA splicing, via spliceosome"/>
    <property type="evidence" value="ECO:0007669"/>
    <property type="project" value="InterPro"/>
</dbReference>
<comment type="similarity">
    <text evidence="2">Belongs to the GCF family.</text>
</comment>
<keyword evidence="6" id="KW-0812">Transmembrane</keyword>
<dbReference type="PANTHER" id="PTHR12214:SF0">
    <property type="entry name" value="LD29489P"/>
    <property type="match status" value="1"/>
</dbReference>
<dbReference type="OrthoDB" id="429427at2759"/>
<name>A0A498S5R8_ACAVI</name>
<feature type="region of interest" description="Disordered" evidence="5">
    <location>
        <begin position="535"/>
        <end position="577"/>
    </location>
</feature>
<dbReference type="InterPro" id="IPR000727">
    <property type="entry name" value="T_SNARE_dom"/>
</dbReference>
<proteinExistence type="inferred from homology"/>
<protein>
    <recommendedName>
        <fullName evidence="7">t-SNARE coiled-coil homology domain-containing protein</fullName>
    </recommendedName>
</protein>
<feature type="compositionally biased region" description="Gly residues" evidence="5">
    <location>
        <begin position="24"/>
        <end position="34"/>
    </location>
</feature>
<evidence type="ECO:0000256" key="2">
    <source>
        <dbReference type="ARBA" id="ARBA00010801"/>
    </source>
</evidence>
<evidence type="ECO:0000256" key="5">
    <source>
        <dbReference type="SAM" id="MobiDB-lite"/>
    </source>
</evidence>
<keyword evidence="4" id="KW-0175">Coiled coil</keyword>
<accession>A0A498S5R8</accession>
<reference evidence="8 9" key="1">
    <citation type="submission" date="2018-08" db="EMBL/GenBank/DDBJ databases">
        <authorList>
            <person name="Laetsch R D."/>
            <person name="Stevens L."/>
            <person name="Kumar S."/>
            <person name="Blaxter L. M."/>
        </authorList>
    </citation>
    <scope>NUCLEOTIDE SEQUENCE [LARGE SCALE GENOMIC DNA]</scope>
</reference>
<dbReference type="PROSITE" id="PS50192">
    <property type="entry name" value="T_SNARE"/>
    <property type="match status" value="1"/>
</dbReference>
<evidence type="ECO:0000256" key="3">
    <source>
        <dbReference type="ARBA" id="ARBA00023242"/>
    </source>
</evidence>
<evidence type="ECO:0000256" key="4">
    <source>
        <dbReference type="SAM" id="Coils"/>
    </source>
</evidence>
<feature type="coiled-coil region" evidence="4">
    <location>
        <begin position="1028"/>
        <end position="1083"/>
    </location>
</feature>